<reference evidence="1 2" key="1">
    <citation type="submission" date="2020-02" db="EMBL/GenBank/DDBJ databases">
        <title>Draft genome sequence of Haematococcus lacustris strain NIES-144.</title>
        <authorList>
            <person name="Morimoto D."/>
            <person name="Nakagawa S."/>
            <person name="Yoshida T."/>
            <person name="Sawayama S."/>
        </authorList>
    </citation>
    <scope>NUCLEOTIDE SEQUENCE [LARGE SCALE GENOMIC DNA]</scope>
    <source>
        <strain evidence="1 2">NIES-144</strain>
    </source>
</reference>
<dbReference type="InterPro" id="IPR045149">
    <property type="entry name" value="OS-9-like"/>
</dbReference>
<dbReference type="GO" id="GO:0005788">
    <property type="term" value="C:endoplasmic reticulum lumen"/>
    <property type="evidence" value="ECO:0007669"/>
    <property type="project" value="TreeGrafter"/>
</dbReference>
<sequence>MIISVKEFPTCNYIYTVATPFLCKHPRFKPPAEVVRAINCVPYGARPAGAGEAAAARGESS</sequence>
<protein>
    <submittedName>
        <fullName evidence="1">Uncharacterized protein</fullName>
    </submittedName>
</protein>
<dbReference type="GO" id="GO:0030968">
    <property type="term" value="P:endoplasmic reticulum unfolded protein response"/>
    <property type="evidence" value="ECO:0007669"/>
    <property type="project" value="InterPro"/>
</dbReference>
<proteinExistence type="predicted"/>
<gene>
    <name evidence="1" type="ORF">HaLaN_06290</name>
</gene>
<dbReference type="PANTHER" id="PTHR15414:SF0">
    <property type="entry name" value="ENDOPLASMIC RETICULUM LECTIN 1"/>
    <property type="match status" value="1"/>
</dbReference>
<accession>A0A699YLI5</accession>
<dbReference type="EMBL" id="BLLF01000356">
    <property type="protein sequence ID" value="GFH10890.1"/>
    <property type="molecule type" value="Genomic_DNA"/>
</dbReference>
<keyword evidence="2" id="KW-1185">Reference proteome</keyword>
<dbReference type="AlphaFoldDB" id="A0A699YLI5"/>
<dbReference type="PANTHER" id="PTHR15414">
    <property type="entry name" value="OS-9-RELATED"/>
    <property type="match status" value="1"/>
</dbReference>
<name>A0A699YLI5_HAELA</name>
<comment type="caution">
    <text evidence="1">The sequence shown here is derived from an EMBL/GenBank/DDBJ whole genome shotgun (WGS) entry which is preliminary data.</text>
</comment>
<dbReference type="Proteomes" id="UP000485058">
    <property type="component" value="Unassembled WGS sequence"/>
</dbReference>
<evidence type="ECO:0000313" key="2">
    <source>
        <dbReference type="Proteomes" id="UP000485058"/>
    </source>
</evidence>
<evidence type="ECO:0000313" key="1">
    <source>
        <dbReference type="EMBL" id="GFH10890.1"/>
    </source>
</evidence>
<organism evidence="1 2">
    <name type="scientific">Haematococcus lacustris</name>
    <name type="common">Green alga</name>
    <name type="synonym">Haematococcus pluvialis</name>
    <dbReference type="NCBI Taxonomy" id="44745"/>
    <lineage>
        <taxon>Eukaryota</taxon>
        <taxon>Viridiplantae</taxon>
        <taxon>Chlorophyta</taxon>
        <taxon>core chlorophytes</taxon>
        <taxon>Chlorophyceae</taxon>
        <taxon>CS clade</taxon>
        <taxon>Chlamydomonadales</taxon>
        <taxon>Haematococcaceae</taxon>
        <taxon>Haematococcus</taxon>
    </lineage>
</organism>
<dbReference type="GO" id="GO:0030970">
    <property type="term" value="P:retrograde protein transport, ER to cytosol"/>
    <property type="evidence" value="ECO:0007669"/>
    <property type="project" value="TreeGrafter"/>
</dbReference>